<dbReference type="Pfam" id="PF09939">
    <property type="entry name" value="DUF2171"/>
    <property type="match status" value="1"/>
</dbReference>
<dbReference type="Proteomes" id="UP001210865">
    <property type="component" value="Chromosome"/>
</dbReference>
<feature type="region of interest" description="Disordered" evidence="1">
    <location>
        <begin position="286"/>
        <end position="329"/>
    </location>
</feature>
<gene>
    <name evidence="2" type="ORF">PBT88_01195</name>
</gene>
<name>A0ABY7NQS7_9SPHN</name>
<feature type="compositionally biased region" description="Polar residues" evidence="1">
    <location>
        <begin position="319"/>
        <end position="329"/>
    </location>
</feature>
<proteinExistence type="predicted"/>
<dbReference type="RefSeq" id="WP_270077441.1">
    <property type="nucleotide sequence ID" value="NZ_CP115174.1"/>
</dbReference>
<reference evidence="2 3" key="1">
    <citation type="submission" date="2022-12" db="EMBL/GenBank/DDBJ databases">
        <title>Sphingomonas abieness sp. nov., an endophytic bacterium isolated from Abies koreana.</title>
        <authorList>
            <person name="Jiang L."/>
            <person name="Lee J."/>
        </authorList>
    </citation>
    <scope>NUCLEOTIDE SEQUENCE [LARGE SCALE GENOMIC DNA]</scope>
    <source>
        <strain evidence="3">PAMB 00755</strain>
    </source>
</reference>
<accession>A0ABY7NQS7</accession>
<feature type="compositionally biased region" description="Basic and acidic residues" evidence="1">
    <location>
        <begin position="308"/>
        <end position="318"/>
    </location>
</feature>
<dbReference type="InterPro" id="IPR047800">
    <property type="entry name" value="SWFGD_dom"/>
</dbReference>
<sequence length="329" mass="38208">MGYERNDRPYGYGRDDYRREPGYGSPDDRGFFDRAGDEIRSWFGDEEAERRRRRDERFDQRYDRDHPASRYEGRYEGGRFARSAPGGYAGPDRYPNWRRSNQSDDDRGFSRGYAPTAYHYPATGEDRQFETGYPDGTRTRSYADTGFGSDRDQRYDAYRASYGTGYGAGSSGRDAARDDEHGYHGWRHRQISELDRDYDEYRRENQTRFASEFSAWRQNRQTQRSSLQQAQEHMEVLGSDGVHVGKVDHVRGDRILLTKTDRDAGGHHHSIPSSWIQSVDDKVHLSKTAEQAQQAWRDEEQNQGLFGSDRDRDGDRGSTDLNRSFSGTY</sequence>
<evidence type="ECO:0000313" key="3">
    <source>
        <dbReference type="Proteomes" id="UP001210865"/>
    </source>
</evidence>
<feature type="region of interest" description="Disordered" evidence="1">
    <location>
        <begin position="1"/>
        <end position="150"/>
    </location>
</feature>
<dbReference type="NCBIfam" id="NF033157">
    <property type="entry name" value="SWFGD_domain"/>
    <property type="match status" value="1"/>
</dbReference>
<dbReference type="EMBL" id="CP115174">
    <property type="protein sequence ID" value="WBO22801.1"/>
    <property type="molecule type" value="Genomic_DNA"/>
</dbReference>
<dbReference type="InterPro" id="IPR018684">
    <property type="entry name" value="DUF2171"/>
</dbReference>
<protein>
    <submittedName>
        <fullName evidence="2">DUF2171 domain-containing protein</fullName>
    </submittedName>
</protein>
<feature type="compositionally biased region" description="Basic and acidic residues" evidence="1">
    <location>
        <begin position="1"/>
        <end position="40"/>
    </location>
</feature>
<keyword evidence="3" id="KW-1185">Reference proteome</keyword>
<organism evidence="2 3">
    <name type="scientific">Sphingomonas abietis</name>
    <dbReference type="NCBI Taxonomy" id="3012344"/>
    <lineage>
        <taxon>Bacteria</taxon>
        <taxon>Pseudomonadati</taxon>
        <taxon>Pseudomonadota</taxon>
        <taxon>Alphaproteobacteria</taxon>
        <taxon>Sphingomonadales</taxon>
        <taxon>Sphingomonadaceae</taxon>
        <taxon>Sphingomonas</taxon>
    </lineage>
</organism>
<evidence type="ECO:0000256" key="1">
    <source>
        <dbReference type="SAM" id="MobiDB-lite"/>
    </source>
</evidence>
<evidence type="ECO:0000313" key="2">
    <source>
        <dbReference type="EMBL" id="WBO22801.1"/>
    </source>
</evidence>
<feature type="compositionally biased region" description="Basic and acidic residues" evidence="1">
    <location>
        <begin position="55"/>
        <end position="79"/>
    </location>
</feature>